<proteinExistence type="predicted"/>
<feature type="transmembrane region" description="Helical" evidence="6">
    <location>
        <begin position="410"/>
        <end position="429"/>
    </location>
</feature>
<evidence type="ECO:0000256" key="5">
    <source>
        <dbReference type="SAM" id="MobiDB-lite"/>
    </source>
</evidence>
<dbReference type="EMBL" id="JAVFWO010000001">
    <property type="protein sequence ID" value="MDQ7876524.1"/>
    <property type="molecule type" value="Genomic_DNA"/>
</dbReference>
<evidence type="ECO:0000256" key="2">
    <source>
        <dbReference type="ARBA" id="ARBA00022692"/>
    </source>
</evidence>
<dbReference type="Pfam" id="PF13347">
    <property type="entry name" value="MFS_2"/>
    <property type="match status" value="1"/>
</dbReference>
<feature type="transmembrane region" description="Helical" evidence="6">
    <location>
        <begin position="135"/>
        <end position="155"/>
    </location>
</feature>
<dbReference type="RefSeq" id="WP_308865923.1">
    <property type="nucleotide sequence ID" value="NZ_JAVFWO010000001.1"/>
</dbReference>
<evidence type="ECO:0000259" key="7">
    <source>
        <dbReference type="PROSITE" id="PS50850"/>
    </source>
</evidence>
<evidence type="ECO:0000256" key="3">
    <source>
        <dbReference type="ARBA" id="ARBA00022989"/>
    </source>
</evidence>
<feature type="transmembrane region" description="Helical" evidence="6">
    <location>
        <begin position="381"/>
        <end position="404"/>
    </location>
</feature>
<dbReference type="PROSITE" id="PS50850">
    <property type="entry name" value="MFS"/>
    <property type="match status" value="1"/>
</dbReference>
<feature type="region of interest" description="Disordered" evidence="5">
    <location>
        <begin position="1"/>
        <end position="23"/>
    </location>
</feature>
<keyword evidence="2 6" id="KW-0812">Transmembrane</keyword>
<accession>A0ABU0YY50</accession>
<keyword evidence="4 6" id="KW-0472">Membrane</keyword>
<evidence type="ECO:0000256" key="6">
    <source>
        <dbReference type="SAM" id="Phobius"/>
    </source>
</evidence>
<feature type="domain" description="Major facilitator superfamily (MFS) profile" evidence="7">
    <location>
        <begin position="38"/>
        <end position="433"/>
    </location>
</feature>
<feature type="transmembrane region" description="Helical" evidence="6">
    <location>
        <begin position="167"/>
        <end position="188"/>
    </location>
</feature>
<organism evidence="8 9">
    <name type="scientific">Microbacterium psychrotolerans</name>
    <dbReference type="NCBI Taxonomy" id="3068321"/>
    <lineage>
        <taxon>Bacteria</taxon>
        <taxon>Bacillati</taxon>
        <taxon>Actinomycetota</taxon>
        <taxon>Actinomycetes</taxon>
        <taxon>Micrococcales</taxon>
        <taxon>Microbacteriaceae</taxon>
        <taxon>Microbacterium</taxon>
    </lineage>
</organism>
<sequence>MKRAPLPQTERATTEPGVASVSGPAPQFARVRWTFLMIYALAYVGFWIANQAPLVITLAVRVDALVPEAERAATLGLILGVGAFVGLITNPVVGRLSDRTTAKWGKRRPWILVGAAGTLASAAVMAFAGDIPMLLGGYFLTSVFVNILGAMLIAMIADQIPQAQRGVASGVAGITLPIGLVGGSFLVQALAPNIVLMLLIPGSLAFFLVLPFLFTLRDKRLDKADRPHFGARDLVRTFYVNPRENRDFSWAFASRFMVQLAAAFVTTYLAYYLIDHLGATAGSAPNLVFLGLLALSIATMVAAPLGGKLSDLLRRRKIFVLLAAVIFGIAFFMLSAASTVPAFLAAMAVAGIGYGAYNAVDLALVADVLPDPEDTAKDLGVFNMAATLPQTLAPVIAPIILAFGDGSYGVLYSVGGALGLVGAVAILPVRKAR</sequence>
<dbReference type="SUPFAM" id="SSF103473">
    <property type="entry name" value="MFS general substrate transporter"/>
    <property type="match status" value="1"/>
</dbReference>
<feature type="transmembrane region" description="Helical" evidence="6">
    <location>
        <begin position="286"/>
        <end position="306"/>
    </location>
</feature>
<keyword evidence="9" id="KW-1185">Reference proteome</keyword>
<keyword evidence="3 6" id="KW-1133">Transmembrane helix</keyword>
<feature type="transmembrane region" description="Helical" evidence="6">
    <location>
        <begin position="256"/>
        <end position="274"/>
    </location>
</feature>
<feature type="transmembrane region" description="Helical" evidence="6">
    <location>
        <begin position="36"/>
        <end position="60"/>
    </location>
</feature>
<dbReference type="PANTHER" id="PTHR23528:SF1">
    <property type="entry name" value="MAJOR FACILITATOR SUPERFAMILY (MFS) PROFILE DOMAIN-CONTAINING PROTEIN"/>
    <property type="match status" value="1"/>
</dbReference>
<evidence type="ECO:0000313" key="8">
    <source>
        <dbReference type="EMBL" id="MDQ7876524.1"/>
    </source>
</evidence>
<gene>
    <name evidence="8" type="ORF">Q9R08_00900</name>
</gene>
<feature type="transmembrane region" description="Helical" evidence="6">
    <location>
        <begin position="194"/>
        <end position="216"/>
    </location>
</feature>
<evidence type="ECO:0000256" key="4">
    <source>
        <dbReference type="ARBA" id="ARBA00023136"/>
    </source>
</evidence>
<dbReference type="Gene3D" id="1.20.1250.20">
    <property type="entry name" value="MFS general substrate transporter like domains"/>
    <property type="match status" value="2"/>
</dbReference>
<dbReference type="Proteomes" id="UP001235133">
    <property type="component" value="Unassembled WGS sequence"/>
</dbReference>
<protein>
    <submittedName>
        <fullName evidence="8">MFS transporter</fullName>
    </submittedName>
</protein>
<feature type="transmembrane region" description="Helical" evidence="6">
    <location>
        <begin position="343"/>
        <end position="369"/>
    </location>
</feature>
<evidence type="ECO:0000256" key="1">
    <source>
        <dbReference type="ARBA" id="ARBA00004651"/>
    </source>
</evidence>
<dbReference type="PANTHER" id="PTHR23528">
    <property type="match status" value="1"/>
</dbReference>
<dbReference type="InterPro" id="IPR020846">
    <property type="entry name" value="MFS_dom"/>
</dbReference>
<feature type="transmembrane region" description="Helical" evidence="6">
    <location>
        <begin position="318"/>
        <end position="337"/>
    </location>
</feature>
<feature type="transmembrane region" description="Helical" evidence="6">
    <location>
        <begin position="110"/>
        <end position="129"/>
    </location>
</feature>
<comment type="subcellular location">
    <subcellularLocation>
        <location evidence="1">Cell membrane</location>
        <topology evidence="1">Multi-pass membrane protein</topology>
    </subcellularLocation>
</comment>
<reference evidence="8 9" key="1">
    <citation type="submission" date="2023-08" db="EMBL/GenBank/DDBJ databases">
        <title>Microbacterium psychrotolerans sp. nov., a psychrotolerant bacterium isolated from soil in Heilongjiang Province, China.</title>
        <authorList>
            <person name="An P."/>
            <person name="Zhao D."/>
            <person name="Xiang H."/>
        </authorList>
    </citation>
    <scope>NUCLEOTIDE SEQUENCE [LARGE SCALE GENOMIC DNA]</scope>
    <source>
        <strain evidence="8 9">QXD-8</strain>
    </source>
</reference>
<name>A0ABU0YY50_9MICO</name>
<evidence type="ECO:0000313" key="9">
    <source>
        <dbReference type="Proteomes" id="UP001235133"/>
    </source>
</evidence>
<comment type="caution">
    <text evidence="8">The sequence shown here is derived from an EMBL/GenBank/DDBJ whole genome shotgun (WGS) entry which is preliminary data.</text>
</comment>
<feature type="transmembrane region" description="Helical" evidence="6">
    <location>
        <begin position="72"/>
        <end position="89"/>
    </location>
</feature>
<dbReference type="InterPro" id="IPR036259">
    <property type="entry name" value="MFS_trans_sf"/>
</dbReference>